<feature type="compositionally biased region" description="Basic and acidic residues" evidence="1">
    <location>
        <begin position="1"/>
        <end position="10"/>
    </location>
</feature>
<keyword evidence="2" id="KW-1133">Transmembrane helix</keyword>
<dbReference type="Pfam" id="PF05729">
    <property type="entry name" value="NACHT"/>
    <property type="match status" value="1"/>
</dbReference>
<feature type="transmembrane region" description="Helical" evidence="2">
    <location>
        <begin position="531"/>
        <end position="560"/>
    </location>
</feature>
<feature type="transmembrane region" description="Helical" evidence="2">
    <location>
        <begin position="395"/>
        <end position="416"/>
    </location>
</feature>
<feature type="region of interest" description="Disordered" evidence="1">
    <location>
        <begin position="1"/>
        <end position="48"/>
    </location>
</feature>
<accession>A0A840NJS9</accession>
<sequence>MTEHGRDRNTNRGTVGGDLVQVGGDVHGDLIVHPEPPAPSGSPEASARELARRVAALSREEGERWGLDDPGALPVRWHPAPEALVDHWDNVQRDEARPRSLTGSFTEIRRTYRDVHSERLVVLGRAGAGKTALVHRLILDLLAERGRAGRVPVLFGLGDWNPTTTGLRARLVDLLERDHPFLVGGKAAALVEDEWVLPVLDGFDEIPVRSRREAVREISRLASPVVVTSRRDEYADAVGADRAVRGAAVIELDDLRPSEAAHHLRRGSGKARAAEWAAVFEHVRSEPDAPESRNLAAALTTPLLVALARTGHDDADRDPAELLDPDRFRTPERLEEHLLSVYLDTRYDPVRRPGRWRPDQAHRWLRRLAADLVVRGSHDLAWWRVPAALRRRTRVLVTAASFALCFGAPGLLLGLWAELTAVWFGVGLLTGLSAELRTWYSGEHEPERVRLHLRRPSSKRRPRGRRLVLWFALVFVIAMLFGGAVAFAGGFRNGLVAATAFAATFGLAGTMRMIRDDRARRTTPLRTHPLLSVLVVVLVAVLESVFAAGVVAVTVAAFAPGIAAESVVALAGTLAGALANGSVSALGEDQADDATDPWQLLRADRAVALGRAAVLVLATGLTAVVAGAVTGHLGYGLTFGAIAGIMLAATRVALSAWGGWLLFARLWLPLTGRLPWRPKRFLDDAYDRGVLRRAGAVHQFRHARLRDHLAGTDR</sequence>
<keyword evidence="2" id="KW-0812">Transmembrane</keyword>
<feature type="transmembrane region" description="Helical" evidence="2">
    <location>
        <begin position="566"/>
        <end position="587"/>
    </location>
</feature>
<feature type="domain" description="NACHT" evidence="3">
    <location>
        <begin position="119"/>
        <end position="265"/>
    </location>
</feature>
<evidence type="ECO:0000256" key="2">
    <source>
        <dbReference type="SAM" id="Phobius"/>
    </source>
</evidence>
<proteinExistence type="predicted"/>
<dbReference type="AlphaFoldDB" id="A0A840NJS9"/>
<feature type="transmembrane region" description="Helical" evidence="2">
    <location>
        <begin position="608"/>
        <end position="629"/>
    </location>
</feature>
<comment type="caution">
    <text evidence="4">The sequence shown here is derived from an EMBL/GenBank/DDBJ whole genome shotgun (WGS) entry which is preliminary data.</text>
</comment>
<reference evidence="4 5" key="1">
    <citation type="submission" date="2020-08" db="EMBL/GenBank/DDBJ databases">
        <title>Sequencing the genomes of 1000 actinobacteria strains.</title>
        <authorList>
            <person name="Klenk H.-P."/>
        </authorList>
    </citation>
    <scope>NUCLEOTIDE SEQUENCE [LARGE SCALE GENOMIC DNA]</scope>
    <source>
        <strain evidence="4 5">DSM 45582</strain>
    </source>
</reference>
<feature type="transmembrane region" description="Helical" evidence="2">
    <location>
        <begin position="422"/>
        <end position="440"/>
    </location>
</feature>
<organism evidence="4 5">
    <name type="scientific">Saccharopolyspora gloriosae</name>
    <dbReference type="NCBI Taxonomy" id="455344"/>
    <lineage>
        <taxon>Bacteria</taxon>
        <taxon>Bacillati</taxon>
        <taxon>Actinomycetota</taxon>
        <taxon>Actinomycetes</taxon>
        <taxon>Pseudonocardiales</taxon>
        <taxon>Pseudonocardiaceae</taxon>
        <taxon>Saccharopolyspora</taxon>
    </lineage>
</organism>
<feature type="transmembrane region" description="Helical" evidence="2">
    <location>
        <begin position="467"/>
        <end position="488"/>
    </location>
</feature>
<keyword evidence="5" id="KW-1185">Reference proteome</keyword>
<dbReference type="SUPFAM" id="SSF52540">
    <property type="entry name" value="P-loop containing nucleoside triphosphate hydrolases"/>
    <property type="match status" value="1"/>
</dbReference>
<gene>
    <name evidence="4" type="ORF">BJ969_005218</name>
</gene>
<keyword evidence="2" id="KW-0472">Membrane</keyword>
<feature type="transmembrane region" description="Helical" evidence="2">
    <location>
        <begin position="635"/>
        <end position="663"/>
    </location>
</feature>
<dbReference type="RefSeq" id="WP_184483255.1">
    <property type="nucleotide sequence ID" value="NZ_JACHIV010000001.1"/>
</dbReference>
<dbReference type="EMBL" id="JACHIV010000001">
    <property type="protein sequence ID" value="MBB5072130.1"/>
    <property type="molecule type" value="Genomic_DNA"/>
</dbReference>
<name>A0A840NJS9_9PSEU</name>
<evidence type="ECO:0000259" key="3">
    <source>
        <dbReference type="Pfam" id="PF05729"/>
    </source>
</evidence>
<protein>
    <recommendedName>
        <fullName evidence="3">NACHT domain-containing protein</fullName>
    </recommendedName>
</protein>
<dbReference type="Gene3D" id="3.40.50.300">
    <property type="entry name" value="P-loop containing nucleotide triphosphate hydrolases"/>
    <property type="match status" value="1"/>
</dbReference>
<feature type="transmembrane region" description="Helical" evidence="2">
    <location>
        <begin position="494"/>
        <end position="511"/>
    </location>
</feature>
<evidence type="ECO:0000256" key="1">
    <source>
        <dbReference type="SAM" id="MobiDB-lite"/>
    </source>
</evidence>
<dbReference type="InterPro" id="IPR007111">
    <property type="entry name" value="NACHT_NTPase"/>
</dbReference>
<evidence type="ECO:0000313" key="5">
    <source>
        <dbReference type="Proteomes" id="UP000580474"/>
    </source>
</evidence>
<dbReference type="Proteomes" id="UP000580474">
    <property type="component" value="Unassembled WGS sequence"/>
</dbReference>
<evidence type="ECO:0000313" key="4">
    <source>
        <dbReference type="EMBL" id="MBB5072130.1"/>
    </source>
</evidence>
<dbReference type="InterPro" id="IPR027417">
    <property type="entry name" value="P-loop_NTPase"/>
</dbReference>